<dbReference type="Pfam" id="PF18271">
    <property type="entry name" value="GH131_N"/>
    <property type="match status" value="1"/>
</dbReference>
<accession>A0A2G7G161</accession>
<dbReference type="Gene3D" id="2.60.120.1160">
    <property type="match status" value="1"/>
</dbReference>
<dbReference type="EMBL" id="NEXV01000263">
    <property type="protein sequence ID" value="PIG86325.1"/>
    <property type="molecule type" value="Genomic_DNA"/>
</dbReference>
<organism evidence="2 3">
    <name type="scientific">Aspergillus arachidicola</name>
    <dbReference type="NCBI Taxonomy" id="656916"/>
    <lineage>
        <taxon>Eukaryota</taxon>
        <taxon>Fungi</taxon>
        <taxon>Dikarya</taxon>
        <taxon>Ascomycota</taxon>
        <taxon>Pezizomycotina</taxon>
        <taxon>Eurotiomycetes</taxon>
        <taxon>Eurotiomycetidae</taxon>
        <taxon>Eurotiales</taxon>
        <taxon>Aspergillaceae</taxon>
        <taxon>Aspergillus</taxon>
        <taxon>Aspergillus subgen. Circumdati</taxon>
    </lineage>
</organism>
<gene>
    <name evidence="2" type="ORF">AARAC_004560</name>
</gene>
<dbReference type="PANTHER" id="PTHR34612">
    <property type="entry name" value="GH131_N DOMAIN-CONTAINING PROTEIN"/>
    <property type="match status" value="1"/>
</dbReference>
<reference evidence="2 3" key="1">
    <citation type="submission" date="2017-05" db="EMBL/GenBank/DDBJ databases">
        <title>Genome sequence for an aflatoxigenic pathogen of Argentinian peanut, Aspergillus arachidicola.</title>
        <authorList>
            <person name="Moore G."/>
            <person name="Beltz S.B."/>
            <person name="Mack B.M."/>
        </authorList>
    </citation>
    <scope>NUCLEOTIDE SEQUENCE [LARGE SCALE GENOMIC DNA]</scope>
    <source>
        <strain evidence="2 3">CBS 117610</strain>
    </source>
</reference>
<dbReference type="PANTHER" id="PTHR34612:SF6">
    <property type="entry name" value="GLYCOSIDE HYDROLASE 131 CATALYTIC N-TERMINAL DOMAIN-CONTAINING PROTEIN"/>
    <property type="match status" value="1"/>
</dbReference>
<evidence type="ECO:0000259" key="1">
    <source>
        <dbReference type="Pfam" id="PF18271"/>
    </source>
</evidence>
<keyword evidence="3" id="KW-1185">Reference proteome</keyword>
<comment type="caution">
    <text evidence="2">The sequence shown here is derived from an EMBL/GenBank/DDBJ whole genome shotgun (WGS) entry which is preliminary data.</text>
</comment>
<evidence type="ECO:0000313" key="3">
    <source>
        <dbReference type="Proteomes" id="UP000231358"/>
    </source>
</evidence>
<evidence type="ECO:0000313" key="2">
    <source>
        <dbReference type="EMBL" id="PIG86325.1"/>
    </source>
</evidence>
<proteinExistence type="predicted"/>
<dbReference type="AlphaFoldDB" id="A0A2G7G161"/>
<dbReference type="InterPro" id="IPR041524">
    <property type="entry name" value="GH131_N"/>
</dbReference>
<dbReference type="STRING" id="656916.A0A2G7G161"/>
<dbReference type="Proteomes" id="UP000231358">
    <property type="component" value="Unassembled WGS sequence"/>
</dbReference>
<feature type="domain" description="Glycoside hydrolase 131 catalytic N-terminal" evidence="1">
    <location>
        <begin position="16"/>
        <end position="251"/>
    </location>
</feature>
<sequence length="261" mass="29343">MKSVLFLIPLVHAGEVVWDGFFNSSFTADQLDKWSWSNPVGPYQWYIHGSEATANYLEVSADFKNPADESDEKGIRISIDDTSSWNGQTMMRSELIPQTDADLGSGTLFYHFSLQSRRKTRPLRPLSIKLPSSRYFILSYSYTFPSHFTELKYGGDEETLRWLADGKTQWSTDLVAGTWYNFAYEIDFSAKTVGLWTSTGAEALKKVVEPVSAATQTDSKDWHVGELRLDNGQKGGKEDWFWSGVYIEKGEITTAIAGPAA</sequence>
<name>A0A2G7G161_9EURO</name>
<protein>
    <recommendedName>
        <fullName evidence="1">Glycoside hydrolase 131 catalytic N-terminal domain-containing protein</fullName>
    </recommendedName>
</protein>